<comment type="caution">
    <text evidence="1">The sequence shown here is derived from an EMBL/GenBank/DDBJ whole genome shotgun (WGS) entry which is preliminary data.</text>
</comment>
<proteinExistence type="predicted"/>
<protein>
    <submittedName>
        <fullName evidence="1">Uncharacterized protein</fullName>
    </submittedName>
</protein>
<sequence length="359" mass="41197">MKTILKRNSKLLITIFMILQAITAFGQASVDFKLVQLLSWKYDGIQHEMLIFQDDLIASNATTYREPGLLMPVTVRMKSTDNKANVNIIEFDTNAMFKYTFNINGESTGFTIEIYPKNGTRVIKGKDILGLFTYKLTFDEKSNFTNGHVERTKLETSSVYAGADTENIATISTFPVNSQEEFNKSINEMYPNGKNHLANELLLRQKPIETYVEKKADDFLKHIKEIVAAKWSQVKGNLIDQQKDDENSIMSRYYSTQQSKNLGTTTIMLEYLFDKEISYPSHYVIIKEAATINESIIDLLAKKVKENFKEYSEITDSTENSDNIRDINFKTPNLFSKNINMYISKDGRLFIAISPEKFE</sequence>
<dbReference type="Proteomes" id="UP000238565">
    <property type="component" value="Unassembled WGS sequence"/>
</dbReference>
<reference evidence="1 2" key="1">
    <citation type="submission" date="2018-02" db="EMBL/GenBank/DDBJ databases">
        <title>Draft genome sequence of bacterial isolates from marine environment.</title>
        <authorList>
            <person name="Singh S.K."/>
            <person name="Hill R."/>
            <person name="Major S."/>
            <person name="Cai H."/>
            <person name="Li Y."/>
        </authorList>
    </citation>
    <scope>NUCLEOTIDE SEQUENCE [LARGE SCALE GENOMIC DNA]</scope>
    <source>
        <strain evidence="1 2">IMET F</strain>
    </source>
</reference>
<dbReference type="EMBL" id="PTPZ01000003">
    <property type="protein sequence ID" value="PPZ91900.1"/>
    <property type="molecule type" value="Genomic_DNA"/>
</dbReference>
<evidence type="ECO:0000313" key="2">
    <source>
        <dbReference type="Proteomes" id="UP000238565"/>
    </source>
</evidence>
<dbReference type="AlphaFoldDB" id="A0A2S7I5Q3"/>
<organism evidence="1 2">
    <name type="scientific">Cloacibacterium normanense</name>
    <dbReference type="NCBI Taxonomy" id="237258"/>
    <lineage>
        <taxon>Bacteria</taxon>
        <taxon>Pseudomonadati</taxon>
        <taxon>Bacteroidota</taxon>
        <taxon>Flavobacteriia</taxon>
        <taxon>Flavobacteriales</taxon>
        <taxon>Weeksellaceae</taxon>
    </lineage>
</organism>
<name>A0A2S7I5Q3_9FLAO</name>
<evidence type="ECO:0000313" key="1">
    <source>
        <dbReference type="EMBL" id="PPZ91900.1"/>
    </source>
</evidence>
<accession>A0A2S7I5Q3</accession>
<gene>
    <name evidence="1" type="ORF">C3729_07535</name>
</gene>